<keyword evidence="1" id="KW-1133">Transmembrane helix</keyword>
<dbReference type="RefSeq" id="WP_310833608.1">
    <property type="nucleotide sequence ID" value="NZ_JAALHA020000002.1"/>
</dbReference>
<gene>
    <name evidence="2" type="ORF">G7B40_007630</name>
</gene>
<keyword evidence="3" id="KW-1185">Reference proteome</keyword>
<dbReference type="EMBL" id="JAALHA020000002">
    <property type="protein sequence ID" value="MDR9894442.1"/>
    <property type="molecule type" value="Genomic_DNA"/>
</dbReference>
<keyword evidence="1" id="KW-0472">Membrane</keyword>
<keyword evidence="1" id="KW-0812">Transmembrane</keyword>
<name>A0AAP5I3J9_9CYAN</name>
<comment type="caution">
    <text evidence="2">The sequence shown here is derived from an EMBL/GenBank/DDBJ whole genome shotgun (WGS) entry which is preliminary data.</text>
</comment>
<dbReference type="Proteomes" id="UP000667802">
    <property type="component" value="Unassembled WGS sequence"/>
</dbReference>
<reference evidence="3" key="1">
    <citation type="journal article" date="2021" name="Science">
        <title>Hunting the eagle killer: A cyanobacterial neurotoxin causes vacuolar myelinopathy.</title>
        <authorList>
            <person name="Breinlinger S."/>
            <person name="Phillips T.J."/>
            <person name="Haram B.N."/>
            <person name="Mares J."/>
            <person name="Martinez Yerena J.A."/>
            <person name="Hrouzek P."/>
            <person name="Sobotka R."/>
            <person name="Henderson W.M."/>
            <person name="Schmieder P."/>
            <person name="Williams S.M."/>
            <person name="Lauderdale J.D."/>
            <person name="Wilde H.D."/>
            <person name="Gerrin W."/>
            <person name="Kust A."/>
            <person name="Washington J.W."/>
            <person name="Wagner C."/>
            <person name="Geier B."/>
            <person name="Liebeke M."/>
            <person name="Enke H."/>
            <person name="Niedermeyer T.H.J."/>
            <person name="Wilde S.B."/>
        </authorList>
    </citation>
    <scope>NUCLEOTIDE SEQUENCE [LARGE SCALE GENOMIC DNA]</scope>
    <source>
        <strain evidence="3">Thurmond2011</strain>
    </source>
</reference>
<accession>A0AAP5I3J9</accession>
<sequence length="62" mass="6533">MPPFGEAFLLNGLLVTFLLPLTILSVQSILGWLSLFPTLDVIASDSEALPPEGGSLHLLSLG</sequence>
<evidence type="ECO:0000256" key="1">
    <source>
        <dbReference type="SAM" id="Phobius"/>
    </source>
</evidence>
<protein>
    <submittedName>
        <fullName evidence="2">Uncharacterized protein</fullName>
    </submittedName>
</protein>
<dbReference type="AlphaFoldDB" id="A0AAP5I3J9"/>
<feature type="transmembrane region" description="Helical" evidence="1">
    <location>
        <begin position="7"/>
        <end position="30"/>
    </location>
</feature>
<proteinExistence type="predicted"/>
<evidence type="ECO:0000313" key="3">
    <source>
        <dbReference type="Proteomes" id="UP000667802"/>
    </source>
</evidence>
<organism evidence="2 3">
    <name type="scientific">Aetokthonos hydrillicola Thurmond2011</name>
    <dbReference type="NCBI Taxonomy" id="2712845"/>
    <lineage>
        <taxon>Bacteria</taxon>
        <taxon>Bacillati</taxon>
        <taxon>Cyanobacteriota</taxon>
        <taxon>Cyanophyceae</taxon>
        <taxon>Nostocales</taxon>
        <taxon>Hapalosiphonaceae</taxon>
        <taxon>Aetokthonos</taxon>
    </lineage>
</organism>
<evidence type="ECO:0000313" key="2">
    <source>
        <dbReference type="EMBL" id="MDR9894442.1"/>
    </source>
</evidence>